<evidence type="ECO:0000256" key="1">
    <source>
        <dbReference type="SAM" id="MobiDB-lite"/>
    </source>
</evidence>
<feature type="region of interest" description="Disordered" evidence="1">
    <location>
        <begin position="161"/>
        <end position="185"/>
    </location>
</feature>
<evidence type="ECO:0000313" key="2">
    <source>
        <dbReference type="EMBL" id="EDR13687.1"/>
    </source>
</evidence>
<dbReference type="AlphaFoldDB" id="B0CV48"/>
<protein>
    <submittedName>
        <fullName evidence="2">Predicted protein</fullName>
    </submittedName>
</protein>
<sequence length="447" mass="49928">MSERPKHDKANTRPGQIIIDNTQKHPAAKAEKQAANAQLKTTKVMKIATAEDRLHQEDEGQTPENEPPRFAKKMQASVIELLNDEAAGQKSGWFDLSAKRILTSAKTAQATDTVTHEDEADTSLLFEGNIDIPEDSVVDTESSNGQTINDACQVAPASGIQVTSAKHKEPADHKQPTQPDKRVKKNEAIGLMADWKKKVGQKDPMAIVETPSVTIEQFRQGHGQGRKEKYSVHDLPFPSGPGKSTYHQKWCRQFKHSLYHWAGTTLDLFGANTIMGPKVCEIWNTVYPTLVFADDDPAWTIIRAVAGDALLDWCSSAGKDAIKIVVKAFKENKLSNEEIPEVTQHYLEEFRYIYGNPDASDLLEHAFEVIGKGLVTLDKADGDFDKKKVPQFNNTLWGTKVRKWVMSTKNLEVKKHWPPILQAAALRISDWNVDEMDGDEDLLKNDP</sequence>
<name>B0CV48_LACBS</name>
<keyword evidence="3" id="KW-1185">Reference proteome</keyword>
<dbReference type="RefSeq" id="XP_001876185.1">
    <property type="nucleotide sequence ID" value="XM_001876150.1"/>
</dbReference>
<feature type="compositionally biased region" description="Basic and acidic residues" evidence="1">
    <location>
        <begin position="1"/>
        <end position="11"/>
    </location>
</feature>
<dbReference type="EMBL" id="DS547093">
    <property type="protein sequence ID" value="EDR13687.1"/>
    <property type="molecule type" value="Genomic_DNA"/>
</dbReference>
<dbReference type="HOGENOM" id="CLU_612602_0_0_1"/>
<dbReference type="InParanoid" id="B0CV48"/>
<gene>
    <name evidence="2" type="ORF">LACBIDRAFT_322802</name>
</gene>
<dbReference type="KEGG" id="lbc:LACBIDRAFT_322802"/>
<organism evidence="3">
    <name type="scientific">Laccaria bicolor (strain S238N-H82 / ATCC MYA-4686)</name>
    <name type="common">Bicoloured deceiver</name>
    <name type="synonym">Laccaria laccata var. bicolor</name>
    <dbReference type="NCBI Taxonomy" id="486041"/>
    <lineage>
        <taxon>Eukaryota</taxon>
        <taxon>Fungi</taxon>
        <taxon>Dikarya</taxon>
        <taxon>Basidiomycota</taxon>
        <taxon>Agaricomycotina</taxon>
        <taxon>Agaricomycetes</taxon>
        <taxon>Agaricomycetidae</taxon>
        <taxon>Agaricales</taxon>
        <taxon>Agaricineae</taxon>
        <taxon>Hydnangiaceae</taxon>
        <taxon>Laccaria</taxon>
    </lineage>
</organism>
<reference evidence="2 3" key="1">
    <citation type="journal article" date="2008" name="Nature">
        <title>The genome of Laccaria bicolor provides insights into mycorrhizal symbiosis.</title>
        <authorList>
            <person name="Martin F."/>
            <person name="Aerts A."/>
            <person name="Ahren D."/>
            <person name="Brun A."/>
            <person name="Danchin E.G.J."/>
            <person name="Duchaussoy F."/>
            <person name="Gibon J."/>
            <person name="Kohler A."/>
            <person name="Lindquist E."/>
            <person name="Pereda V."/>
            <person name="Salamov A."/>
            <person name="Shapiro H.J."/>
            <person name="Wuyts J."/>
            <person name="Blaudez D."/>
            <person name="Buee M."/>
            <person name="Brokstein P."/>
            <person name="Canbaeck B."/>
            <person name="Cohen D."/>
            <person name="Courty P.E."/>
            <person name="Coutinho P.M."/>
            <person name="Delaruelle C."/>
            <person name="Detter J.C."/>
            <person name="Deveau A."/>
            <person name="DiFazio S."/>
            <person name="Duplessis S."/>
            <person name="Fraissinet-Tachet L."/>
            <person name="Lucic E."/>
            <person name="Frey-Klett P."/>
            <person name="Fourrey C."/>
            <person name="Feussner I."/>
            <person name="Gay G."/>
            <person name="Grimwood J."/>
            <person name="Hoegger P.J."/>
            <person name="Jain P."/>
            <person name="Kilaru S."/>
            <person name="Labbe J."/>
            <person name="Lin Y.C."/>
            <person name="Legue V."/>
            <person name="Le Tacon F."/>
            <person name="Marmeisse R."/>
            <person name="Melayah D."/>
            <person name="Montanini B."/>
            <person name="Muratet M."/>
            <person name="Nehls U."/>
            <person name="Niculita-Hirzel H."/>
            <person name="Oudot-Le Secq M.P."/>
            <person name="Peter M."/>
            <person name="Quesneville H."/>
            <person name="Rajashekar B."/>
            <person name="Reich M."/>
            <person name="Rouhier N."/>
            <person name="Schmutz J."/>
            <person name="Yin T."/>
            <person name="Chalot M."/>
            <person name="Henrissat B."/>
            <person name="Kuees U."/>
            <person name="Lucas S."/>
            <person name="Van de Peer Y."/>
            <person name="Podila G.K."/>
            <person name="Polle A."/>
            <person name="Pukkila P.J."/>
            <person name="Richardson P.M."/>
            <person name="Rouze P."/>
            <person name="Sanders I.R."/>
            <person name="Stajich J.E."/>
            <person name="Tunlid A."/>
            <person name="Tuskan G."/>
            <person name="Grigoriev I.V."/>
        </authorList>
    </citation>
    <scope>NUCLEOTIDE SEQUENCE [LARGE SCALE GENOMIC DNA]</scope>
    <source>
        <strain evidence="3">S238N-H82 / ATCC MYA-4686</strain>
    </source>
</reference>
<feature type="compositionally biased region" description="Basic and acidic residues" evidence="1">
    <location>
        <begin position="166"/>
        <end position="185"/>
    </location>
</feature>
<accession>B0CV48</accession>
<dbReference type="GeneID" id="6071652"/>
<feature type="region of interest" description="Disordered" evidence="1">
    <location>
        <begin position="1"/>
        <end position="71"/>
    </location>
</feature>
<evidence type="ECO:0000313" key="3">
    <source>
        <dbReference type="Proteomes" id="UP000001194"/>
    </source>
</evidence>
<dbReference type="Proteomes" id="UP000001194">
    <property type="component" value="Unassembled WGS sequence"/>
</dbReference>
<feature type="compositionally biased region" description="Basic and acidic residues" evidence="1">
    <location>
        <begin position="49"/>
        <end position="58"/>
    </location>
</feature>
<proteinExistence type="predicted"/>
<dbReference type="OrthoDB" id="2755811at2759"/>